<accession>A0A232LPP5</accession>
<proteinExistence type="predicted"/>
<sequence>MIDSTTFTVSIPKDKVDRVISLIADALASDLMTIHEAQQLADSHSAPPVEQGVQTPYSNARPRGRSAFNGVRFFDDSNRRIIHLFTDAAQRMGAFYFDDVNSPACDWRDHACHLPPEHALALPSPNRDPHEHFDINIFEITALLRAFEVWSQQWRGKLIVIRTDSSTTQLGLIKQTLNAESQNDPLYTATPPNILAAQLDIKIEPQQLPGEENGRADALSRDLQDHIASRCPYW</sequence>
<dbReference type="EMBL" id="NPHW01006084">
    <property type="protein sequence ID" value="OXV06133.1"/>
    <property type="molecule type" value="Genomic_DNA"/>
</dbReference>
<dbReference type="PANTHER" id="PTHR33050">
    <property type="entry name" value="REVERSE TRANSCRIPTASE DOMAIN-CONTAINING PROTEIN"/>
    <property type="match status" value="1"/>
</dbReference>
<evidence type="ECO:0000313" key="2">
    <source>
        <dbReference type="EMBL" id="OXV06133.1"/>
    </source>
</evidence>
<evidence type="ECO:0000256" key="1">
    <source>
        <dbReference type="SAM" id="MobiDB-lite"/>
    </source>
</evidence>
<dbReference type="InterPro" id="IPR052055">
    <property type="entry name" value="Hepadnavirus_pol/RT"/>
</dbReference>
<reference evidence="2 3" key="1">
    <citation type="journal article" date="2015" name="Environ. Microbiol.">
        <title>Metagenome sequence of Elaphomyces granulatus from sporocarp tissue reveals Ascomycota ectomycorrhizal fingerprints of genome expansion and a Proteobacteria-rich microbiome.</title>
        <authorList>
            <person name="Quandt C.A."/>
            <person name="Kohler A."/>
            <person name="Hesse C.N."/>
            <person name="Sharpton T.J."/>
            <person name="Martin F."/>
            <person name="Spatafora J.W."/>
        </authorList>
    </citation>
    <scope>NUCLEOTIDE SEQUENCE [LARGE SCALE GENOMIC DNA]</scope>
    <source>
        <strain evidence="2 3">OSC145934</strain>
    </source>
</reference>
<name>A0A232LPP5_9EURO</name>
<dbReference type="PANTHER" id="PTHR33050:SF8">
    <property type="entry name" value="REVERSE TRANSCRIPTASE DOMAIN-CONTAINING PROTEIN"/>
    <property type="match status" value="1"/>
</dbReference>
<feature type="region of interest" description="Disordered" evidence="1">
    <location>
        <begin position="42"/>
        <end position="61"/>
    </location>
</feature>
<keyword evidence="3" id="KW-1185">Reference proteome</keyword>
<comment type="caution">
    <text evidence="2">The sequence shown here is derived from an EMBL/GenBank/DDBJ whole genome shotgun (WGS) entry which is preliminary data.</text>
</comment>
<organism evidence="2 3">
    <name type="scientific">Elaphomyces granulatus</name>
    <dbReference type="NCBI Taxonomy" id="519963"/>
    <lineage>
        <taxon>Eukaryota</taxon>
        <taxon>Fungi</taxon>
        <taxon>Dikarya</taxon>
        <taxon>Ascomycota</taxon>
        <taxon>Pezizomycotina</taxon>
        <taxon>Eurotiomycetes</taxon>
        <taxon>Eurotiomycetidae</taxon>
        <taxon>Eurotiales</taxon>
        <taxon>Elaphomycetaceae</taxon>
        <taxon>Elaphomyces</taxon>
    </lineage>
</organism>
<evidence type="ECO:0000313" key="3">
    <source>
        <dbReference type="Proteomes" id="UP000243515"/>
    </source>
</evidence>
<dbReference type="AlphaFoldDB" id="A0A232LPP5"/>
<dbReference type="Proteomes" id="UP000243515">
    <property type="component" value="Unassembled WGS sequence"/>
</dbReference>
<gene>
    <name evidence="2" type="ORF">Egran_06099</name>
</gene>
<protein>
    <submittedName>
        <fullName evidence="2">Uncharacterized protein</fullName>
    </submittedName>
</protein>
<dbReference type="OrthoDB" id="10058284at2759"/>